<sequence>MHVVKIVVMLATATGGAAFAVALMVLLSLYNTMEDLYAEVMNDVGVFRYETNNAWDELIALKREFQPSLPVSKLDAFGSIFRSKREIRRKAANFRGLPSFCMCEVPRIVCPPGPRGPPGAPGKDGTPGTPGPPGHDYQTPPIYEIRQCPVPNTFVCITCPAGPPGPAGQPGEMGYPGVDGKPGKNGSPGADGPPGPPGPVGDFGPDGVPGPPGRTGPPGEDTERKIGTPGRRGPKGPPGCQGNQGDIGEDGKRGKRGKQGIQGPPGAPGSPGTDGLPGRPGRRGRPGHDAAYCNCPARSLKA</sequence>
<evidence type="ECO:0000256" key="3">
    <source>
        <dbReference type="SAM" id="Phobius"/>
    </source>
</evidence>
<feature type="region of interest" description="Disordered" evidence="2">
    <location>
        <begin position="167"/>
        <end position="302"/>
    </location>
</feature>
<reference evidence="5 6" key="2">
    <citation type="submission" date="2018-11" db="EMBL/GenBank/DDBJ databases">
        <authorList>
            <consortium name="Pathogen Informatics"/>
        </authorList>
    </citation>
    <scope>NUCLEOTIDE SEQUENCE [LARGE SCALE GENOMIC DNA]</scope>
</reference>
<evidence type="ECO:0000313" key="5">
    <source>
        <dbReference type="EMBL" id="VDN41971.1"/>
    </source>
</evidence>
<dbReference type="InterPro" id="IPR002486">
    <property type="entry name" value="Col_cuticle_N"/>
</dbReference>
<accession>A0A183ES56</accession>
<gene>
    <name evidence="5" type="ORF">GPUH_LOCUS23797</name>
</gene>
<dbReference type="WBParaSite" id="GPUH_0002382701-mRNA-1">
    <property type="protein sequence ID" value="GPUH_0002382701-mRNA-1"/>
    <property type="gene ID" value="GPUH_0002382701"/>
</dbReference>
<evidence type="ECO:0000313" key="7">
    <source>
        <dbReference type="WBParaSite" id="GPUH_0002382701-mRNA-1"/>
    </source>
</evidence>
<dbReference type="EMBL" id="UYRT01098995">
    <property type="protein sequence ID" value="VDN41971.1"/>
    <property type="molecule type" value="Genomic_DNA"/>
</dbReference>
<dbReference type="SMART" id="SM01088">
    <property type="entry name" value="Col_cuticle_N"/>
    <property type="match status" value="1"/>
</dbReference>
<evidence type="ECO:0000256" key="1">
    <source>
        <dbReference type="ARBA" id="ARBA00022737"/>
    </source>
</evidence>
<organism evidence="7">
    <name type="scientific">Gongylonema pulchrum</name>
    <dbReference type="NCBI Taxonomy" id="637853"/>
    <lineage>
        <taxon>Eukaryota</taxon>
        <taxon>Metazoa</taxon>
        <taxon>Ecdysozoa</taxon>
        <taxon>Nematoda</taxon>
        <taxon>Chromadorea</taxon>
        <taxon>Rhabditida</taxon>
        <taxon>Spirurina</taxon>
        <taxon>Spiruromorpha</taxon>
        <taxon>Spiruroidea</taxon>
        <taxon>Gongylonematidae</taxon>
        <taxon>Gongylonema</taxon>
    </lineage>
</organism>
<evidence type="ECO:0000313" key="6">
    <source>
        <dbReference type="Proteomes" id="UP000271098"/>
    </source>
</evidence>
<keyword evidence="3" id="KW-1133">Transmembrane helix</keyword>
<dbReference type="Pfam" id="PF01484">
    <property type="entry name" value="Col_cuticle_N"/>
    <property type="match status" value="1"/>
</dbReference>
<dbReference type="GO" id="GO:0042302">
    <property type="term" value="F:structural constituent of cuticle"/>
    <property type="evidence" value="ECO:0007669"/>
    <property type="project" value="InterPro"/>
</dbReference>
<dbReference type="Gene3D" id="1.20.5.320">
    <property type="entry name" value="6-Phosphogluconate Dehydrogenase, domain 3"/>
    <property type="match status" value="1"/>
</dbReference>
<feature type="region of interest" description="Disordered" evidence="2">
    <location>
        <begin position="114"/>
        <end position="141"/>
    </location>
</feature>
<keyword evidence="1" id="KW-0677">Repeat</keyword>
<dbReference type="Proteomes" id="UP000271098">
    <property type="component" value="Unassembled WGS sequence"/>
</dbReference>
<keyword evidence="3" id="KW-0812">Transmembrane</keyword>
<protein>
    <submittedName>
        <fullName evidence="7">Col_cuticle_N domain-containing protein</fullName>
    </submittedName>
</protein>
<dbReference type="AlphaFoldDB" id="A0A183ES56"/>
<evidence type="ECO:0000259" key="4">
    <source>
        <dbReference type="SMART" id="SM01088"/>
    </source>
</evidence>
<keyword evidence="3" id="KW-0472">Membrane</keyword>
<dbReference type="PANTHER" id="PTHR24637">
    <property type="entry name" value="COLLAGEN"/>
    <property type="match status" value="1"/>
</dbReference>
<feature type="transmembrane region" description="Helical" evidence="3">
    <location>
        <begin position="6"/>
        <end position="30"/>
    </location>
</feature>
<proteinExistence type="predicted"/>
<name>A0A183ES56_9BILA</name>
<dbReference type="Pfam" id="PF01391">
    <property type="entry name" value="Collagen"/>
    <property type="match status" value="2"/>
</dbReference>
<feature type="domain" description="Nematode cuticle collagen N-terminal" evidence="4">
    <location>
        <begin position="6"/>
        <end position="58"/>
    </location>
</feature>
<dbReference type="InterPro" id="IPR008160">
    <property type="entry name" value="Collagen"/>
</dbReference>
<evidence type="ECO:0000256" key="2">
    <source>
        <dbReference type="SAM" id="MobiDB-lite"/>
    </source>
</evidence>
<keyword evidence="6" id="KW-1185">Reference proteome</keyword>
<reference evidence="7" key="1">
    <citation type="submission" date="2016-06" db="UniProtKB">
        <authorList>
            <consortium name="WormBaseParasite"/>
        </authorList>
    </citation>
    <scope>IDENTIFICATION</scope>
</reference>
<dbReference type="PANTHER" id="PTHR24637:SF194">
    <property type="entry name" value="CUTICLE COLLAGEN 10-RELATED"/>
    <property type="match status" value="1"/>
</dbReference>